<dbReference type="AlphaFoldDB" id="A0A9D3NR04"/>
<evidence type="ECO:0000256" key="5">
    <source>
        <dbReference type="ARBA" id="ARBA00022475"/>
    </source>
</evidence>
<keyword evidence="9 14" id="KW-1133">Transmembrane helix</keyword>
<dbReference type="Proteomes" id="UP000824219">
    <property type="component" value="Linkage Group LG11"/>
</dbReference>
<keyword evidence="13" id="KW-0325">Glycoprotein</keyword>
<evidence type="ECO:0000313" key="18">
    <source>
        <dbReference type="Proteomes" id="UP000824219"/>
    </source>
</evidence>
<feature type="region of interest" description="Disordered" evidence="15">
    <location>
        <begin position="292"/>
        <end position="312"/>
    </location>
</feature>
<feature type="domain" description="BRICHOS" evidence="16">
    <location>
        <begin position="127"/>
        <end position="221"/>
    </location>
</feature>
<dbReference type="SMART" id="SM01039">
    <property type="entry name" value="BRICHOS"/>
    <property type="match status" value="1"/>
</dbReference>
<comment type="similarity">
    <text evidence="4 14">Belongs to the ITM2 family.</text>
</comment>
<gene>
    <name evidence="17" type="ORF">KOW79_010350</name>
</gene>
<reference evidence="17 18" key="1">
    <citation type="submission" date="2021-06" db="EMBL/GenBank/DDBJ databases">
        <title>Chromosome-level genome assembly of the red-tail catfish (Hemibagrus wyckioides).</title>
        <authorList>
            <person name="Shao F."/>
        </authorList>
    </citation>
    <scope>NUCLEOTIDE SEQUENCE [LARGE SCALE GENOMIC DNA]</scope>
    <source>
        <strain evidence="17">EC202008001</strain>
        <tissue evidence="17">Blood</tissue>
    </source>
</reference>
<dbReference type="GO" id="GO:0070062">
    <property type="term" value="C:extracellular exosome"/>
    <property type="evidence" value="ECO:0007669"/>
    <property type="project" value="TreeGrafter"/>
</dbReference>
<evidence type="ECO:0000256" key="1">
    <source>
        <dbReference type="ARBA" id="ARBA00004323"/>
    </source>
</evidence>
<keyword evidence="8 14" id="KW-0735">Signal-anchor</keyword>
<dbReference type="GO" id="GO:0010008">
    <property type="term" value="C:endosome membrane"/>
    <property type="evidence" value="ECO:0007669"/>
    <property type="project" value="UniProtKB-SubCell"/>
</dbReference>
<keyword evidence="18" id="KW-1185">Reference proteome</keyword>
<evidence type="ECO:0000256" key="10">
    <source>
        <dbReference type="ARBA" id="ARBA00023034"/>
    </source>
</evidence>
<dbReference type="PROSITE" id="PS50869">
    <property type="entry name" value="BRICHOS"/>
    <property type="match status" value="1"/>
</dbReference>
<dbReference type="EMBL" id="JAHKSW010000011">
    <property type="protein sequence ID" value="KAG7326949.1"/>
    <property type="molecule type" value="Genomic_DNA"/>
</dbReference>
<evidence type="ECO:0000256" key="13">
    <source>
        <dbReference type="ARBA" id="ARBA00023180"/>
    </source>
</evidence>
<dbReference type="OrthoDB" id="9982095at2759"/>
<keyword evidence="6 14" id="KW-0812">Transmembrane</keyword>
<evidence type="ECO:0000256" key="7">
    <source>
        <dbReference type="ARBA" id="ARBA00022753"/>
    </source>
</evidence>
<dbReference type="GO" id="GO:0000139">
    <property type="term" value="C:Golgi membrane"/>
    <property type="evidence" value="ECO:0007669"/>
    <property type="project" value="UniProtKB-SubCell"/>
</dbReference>
<evidence type="ECO:0000256" key="9">
    <source>
        <dbReference type="ARBA" id="ARBA00022989"/>
    </source>
</evidence>
<feature type="compositionally biased region" description="Basic and acidic residues" evidence="15">
    <location>
        <begin position="300"/>
        <end position="312"/>
    </location>
</feature>
<dbReference type="InterPro" id="IPR007084">
    <property type="entry name" value="BRICHOS_dom"/>
</dbReference>
<evidence type="ECO:0000259" key="16">
    <source>
        <dbReference type="PROSITE" id="PS50869"/>
    </source>
</evidence>
<evidence type="ECO:0000256" key="14">
    <source>
        <dbReference type="RuleBase" id="RU367061"/>
    </source>
</evidence>
<evidence type="ECO:0000256" key="8">
    <source>
        <dbReference type="ARBA" id="ARBA00022968"/>
    </source>
</evidence>
<keyword evidence="5 14" id="KW-1003">Cell membrane</keyword>
<sequence length="312" mass="35839">MVKVTFNSALAQKELKKGEKDEALIPQEGDVEEVLRVRQQSWAWCWCVCLGLALMLSGVVVGGAYLYKHYMMEEEEVYFCGVSYSEEHFMVPDSAEEHSAPLKRLDERVRILEKEQVELISVPVPEFSDSNAAEIVHDFVLRLTAYLDLSLNKCYITPLNTSVVMPPRDLLDLLINIKAGTYLPQSYMVREQMVVTEKVEDLEQLGYSIYMLCKDKDTYKLQRKDTIPGIQKREALNCQKIRHFENSSRTVDSEMEQENASQSVMLFGFEPSARRSPETSSFSLSFGDLSRVQEKRKKEKRVEGREVHSLVT</sequence>
<evidence type="ECO:0000256" key="15">
    <source>
        <dbReference type="SAM" id="MobiDB-lite"/>
    </source>
</evidence>
<dbReference type="GO" id="GO:0001540">
    <property type="term" value="F:amyloid-beta binding"/>
    <property type="evidence" value="ECO:0007669"/>
    <property type="project" value="TreeGrafter"/>
</dbReference>
<dbReference type="Pfam" id="PF04089">
    <property type="entry name" value="BRICHOS"/>
    <property type="match status" value="1"/>
</dbReference>
<protein>
    <recommendedName>
        <fullName evidence="14">Integral membrane protein 2</fullName>
    </recommendedName>
</protein>
<evidence type="ECO:0000256" key="2">
    <source>
        <dbReference type="ARBA" id="ARBA00004401"/>
    </source>
</evidence>
<evidence type="ECO:0000256" key="12">
    <source>
        <dbReference type="ARBA" id="ARBA00023157"/>
    </source>
</evidence>
<evidence type="ECO:0000256" key="11">
    <source>
        <dbReference type="ARBA" id="ARBA00023136"/>
    </source>
</evidence>
<evidence type="ECO:0000313" key="17">
    <source>
        <dbReference type="EMBL" id="KAG7326949.1"/>
    </source>
</evidence>
<comment type="subcellular location">
    <subcellularLocation>
        <location evidence="2">Cell membrane</location>
        <topology evidence="2">Single-pass type II membrane protein</topology>
    </subcellularLocation>
    <subcellularLocation>
        <location evidence="3">Endosome membrane</location>
        <topology evidence="3">Single-pass type II membrane protein</topology>
    </subcellularLocation>
    <subcellularLocation>
        <location evidence="1">Golgi apparatus membrane</location>
        <topology evidence="1">Single-pass type II membrane protein</topology>
    </subcellularLocation>
    <subcellularLocation>
        <location evidence="14">Membrane</location>
        <topology evidence="14">Single-pass type II membrane protein</topology>
    </subcellularLocation>
</comment>
<proteinExistence type="inferred from homology"/>
<dbReference type="GO" id="GO:0005886">
    <property type="term" value="C:plasma membrane"/>
    <property type="evidence" value="ECO:0007669"/>
    <property type="project" value="UniProtKB-SubCell"/>
</dbReference>
<evidence type="ECO:0000256" key="3">
    <source>
        <dbReference type="ARBA" id="ARBA00004639"/>
    </source>
</evidence>
<comment type="caution">
    <text evidence="17">The sequence shown here is derived from an EMBL/GenBank/DDBJ whole genome shotgun (WGS) entry which is preliminary data.</text>
</comment>
<keyword evidence="12" id="KW-1015">Disulfide bond</keyword>
<dbReference type="PANTHER" id="PTHR10962">
    <property type="entry name" value="INTEGRAL TRANSMEMBRANE PROTEIN 2"/>
    <property type="match status" value="1"/>
</dbReference>
<dbReference type="PANTHER" id="PTHR10962:SF4">
    <property type="entry name" value="INTEGRAL MEMBRANE PROTEIN 2B"/>
    <property type="match status" value="1"/>
</dbReference>
<feature type="transmembrane region" description="Helical" evidence="14">
    <location>
        <begin position="41"/>
        <end position="67"/>
    </location>
</feature>
<accession>A0A9D3NR04</accession>
<keyword evidence="7" id="KW-0967">Endosome</keyword>
<evidence type="ECO:0000256" key="4">
    <source>
        <dbReference type="ARBA" id="ARBA00006794"/>
    </source>
</evidence>
<organism evidence="17 18">
    <name type="scientific">Hemibagrus wyckioides</name>
    <dbReference type="NCBI Taxonomy" id="337641"/>
    <lineage>
        <taxon>Eukaryota</taxon>
        <taxon>Metazoa</taxon>
        <taxon>Chordata</taxon>
        <taxon>Craniata</taxon>
        <taxon>Vertebrata</taxon>
        <taxon>Euteleostomi</taxon>
        <taxon>Actinopterygii</taxon>
        <taxon>Neopterygii</taxon>
        <taxon>Teleostei</taxon>
        <taxon>Ostariophysi</taxon>
        <taxon>Siluriformes</taxon>
        <taxon>Bagridae</taxon>
        <taxon>Hemibagrus</taxon>
    </lineage>
</organism>
<dbReference type="GO" id="GO:0042985">
    <property type="term" value="P:negative regulation of amyloid precursor protein biosynthetic process"/>
    <property type="evidence" value="ECO:0007669"/>
    <property type="project" value="TreeGrafter"/>
</dbReference>
<name>A0A9D3NR04_9TELE</name>
<keyword evidence="11 14" id="KW-0472">Membrane</keyword>
<keyword evidence="10" id="KW-0333">Golgi apparatus</keyword>
<dbReference type="InterPro" id="IPR040145">
    <property type="entry name" value="ITM2"/>
</dbReference>
<evidence type="ECO:0000256" key="6">
    <source>
        <dbReference type="ARBA" id="ARBA00022692"/>
    </source>
</evidence>